<reference evidence="1 2" key="1">
    <citation type="submission" date="2015-08" db="EMBL/GenBank/DDBJ databases">
        <title>Draft Genome Sequences of 11 Lactococcus lactis subspecies cremoris strains.</title>
        <authorList>
            <person name="Wels M."/>
            <person name="Backus L."/>
            <person name="Boekhorst J."/>
            <person name="Dijkstra A."/>
            <person name="Beerthuizen M."/>
            <person name="Siezen R."/>
            <person name="Bachmann H."/>
            <person name="Van Hijum S."/>
        </authorList>
    </citation>
    <scope>NUCLEOTIDE SEQUENCE [LARGE SCALE GENOMIC DNA]</scope>
    <source>
        <strain evidence="1 2">KW10</strain>
    </source>
</reference>
<dbReference type="RefSeq" id="WP_063280923.1">
    <property type="nucleotide sequence ID" value="NZ_LIYF01000001.1"/>
</dbReference>
<name>A0A166KKT6_LACLC</name>
<dbReference type="EMBL" id="LIYF01000001">
    <property type="protein sequence ID" value="KZK08571.1"/>
    <property type="molecule type" value="Genomic_DNA"/>
</dbReference>
<organism evidence="1 2">
    <name type="scientific">Lactococcus lactis subsp. cremoris</name>
    <name type="common">Streptococcus cremoris</name>
    <dbReference type="NCBI Taxonomy" id="1359"/>
    <lineage>
        <taxon>Bacteria</taxon>
        <taxon>Bacillati</taxon>
        <taxon>Bacillota</taxon>
        <taxon>Bacilli</taxon>
        <taxon>Lactobacillales</taxon>
        <taxon>Streptococcaceae</taxon>
        <taxon>Lactococcus</taxon>
    </lineage>
</organism>
<evidence type="ECO:0000313" key="1">
    <source>
        <dbReference type="EMBL" id="KZK08571.1"/>
    </source>
</evidence>
<gene>
    <name evidence="1" type="ORF">AB996_0008</name>
</gene>
<protein>
    <submittedName>
        <fullName evidence="1">Uncharacterized protein</fullName>
    </submittedName>
</protein>
<dbReference type="AlphaFoldDB" id="A0A166KKT6"/>
<dbReference type="Proteomes" id="UP000076519">
    <property type="component" value="Unassembled WGS sequence"/>
</dbReference>
<sequence>MKIDLTPLNYKFRYKPLVIGGVAMEYYDLRKSGLDIDLVIAEEDHKKLKEKYPDHIKDLYGDIGICEFNFEIWNQICTFDYDYLKENAIEEENFLVVSLEKLLFLKALAMEIPKYHRDLELVVGLVLKNTYEKE</sequence>
<dbReference type="PATRIC" id="fig|1359.32.peg.2088"/>
<evidence type="ECO:0000313" key="2">
    <source>
        <dbReference type="Proteomes" id="UP000076519"/>
    </source>
</evidence>
<comment type="caution">
    <text evidence="1">The sequence shown here is derived from an EMBL/GenBank/DDBJ whole genome shotgun (WGS) entry which is preliminary data.</text>
</comment>
<proteinExistence type="predicted"/>
<accession>A0A166KKT6</accession>